<keyword evidence="1" id="KW-0732">Signal</keyword>
<dbReference type="AlphaFoldDB" id="A0A5D0U9Z0"/>
<evidence type="ECO:0000256" key="1">
    <source>
        <dbReference type="SAM" id="SignalP"/>
    </source>
</evidence>
<dbReference type="RefSeq" id="WP_148350317.1">
    <property type="nucleotide sequence ID" value="NZ_JBHSBF010000027.1"/>
</dbReference>
<organism evidence="2 3">
    <name type="scientific">Actinomadura syzygii</name>
    <dbReference type="NCBI Taxonomy" id="1427538"/>
    <lineage>
        <taxon>Bacteria</taxon>
        <taxon>Bacillati</taxon>
        <taxon>Actinomycetota</taxon>
        <taxon>Actinomycetes</taxon>
        <taxon>Streptosporangiales</taxon>
        <taxon>Thermomonosporaceae</taxon>
        <taxon>Actinomadura</taxon>
    </lineage>
</organism>
<dbReference type="OrthoDB" id="3631190at2"/>
<gene>
    <name evidence="2" type="ORF">FXF65_13815</name>
</gene>
<evidence type="ECO:0000313" key="3">
    <source>
        <dbReference type="Proteomes" id="UP000322634"/>
    </source>
</evidence>
<accession>A0A5D0U9Z0</accession>
<keyword evidence="3" id="KW-1185">Reference proteome</keyword>
<name>A0A5D0U9Z0_9ACTN</name>
<dbReference type="InterPro" id="IPR006311">
    <property type="entry name" value="TAT_signal"/>
</dbReference>
<dbReference type="Proteomes" id="UP000322634">
    <property type="component" value="Unassembled WGS sequence"/>
</dbReference>
<protein>
    <submittedName>
        <fullName evidence="2">M15 family metallopeptidase</fullName>
    </submittedName>
</protein>
<comment type="caution">
    <text evidence="2">The sequence shown here is derived from an EMBL/GenBank/DDBJ whole genome shotgun (WGS) entry which is preliminary data.</text>
</comment>
<sequence>MNSDDSPTRRAVLQGAAGAAVVAGIAGSSIGALAAPAAAAPGPGPKKEAALKKSIKKARARVETGRRSANGWSMEKRADAGGSIWTKKVPGSDVSVALRIGDAAIVLTHVIRRFHYEIGTLENGDVIGFKPPRLLFEHGWESNHSSGTAIDIRPGWYPDGAKGGFFPHELVTIRDILADCEGAVKWGGDFAAPAESHFQIDVRPDAALLRKVADKLRGWNAAPGEGAGVLVDVLAPSRRSRADALERRQRHR</sequence>
<dbReference type="PROSITE" id="PS51318">
    <property type="entry name" value="TAT"/>
    <property type="match status" value="1"/>
</dbReference>
<evidence type="ECO:0000313" key="2">
    <source>
        <dbReference type="EMBL" id="TYC15168.1"/>
    </source>
</evidence>
<feature type="signal peptide" evidence="1">
    <location>
        <begin position="1"/>
        <end position="34"/>
    </location>
</feature>
<feature type="chain" id="PRO_5038689018" evidence="1">
    <location>
        <begin position="35"/>
        <end position="252"/>
    </location>
</feature>
<dbReference type="EMBL" id="VSFF01000005">
    <property type="protein sequence ID" value="TYC15168.1"/>
    <property type="molecule type" value="Genomic_DNA"/>
</dbReference>
<proteinExistence type="predicted"/>
<reference evidence="2 3" key="1">
    <citation type="submission" date="2019-08" db="EMBL/GenBank/DDBJ databases">
        <title>Actinomadura sp. nov. CYP1-5 isolated from mountain soil.</title>
        <authorList>
            <person name="Songsumanus A."/>
            <person name="Kuncharoen N."/>
            <person name="Kudo T."/>
            <person name="Yuki M."/>
            <person name="Igarashi Y."/>
            <person name="Tanasupawat S."/>
        </authorList>
    </citation>
    <scope>NUCLEOTIDE SEQUENCE [LARGE SCALE GENOMIC DNA]</scope>
    <source>
        <strain evidence="2 3">GKU157</strain>
    </source>
</reference>